<sequence length="223" mass="25083">AVRPRPGMTWTVDIKLFATESTTDAAGRIRFISTHSETTRKQFSVEFVAVSGKPVPFIRPLSLVFPKSAIWCSRVTRNFKVTNEGRADCWLTIRKVVDSETSPECINEKRNKQVETNQEIINHEHEGSTDDNASRQTSQNSNVNVNIVESIVEAVFDDVFSIFLVQRCVHVPAYARVLVPVSFIPSSMPFVGEYCEKYEAIFEDDSSFYYKEDVSVVGSVEGG</sequence>
<feature type="non-terminal residue" evidence="1">
    <location>
        <position position="1"/>
    </location>
</feature>
<reference evidence="1" key="1">
    <citation type="submission" date="2015-12" db="EMBL/GenBank/DDBJ databases">
        <title>De novo transcriptome assembly of four potential Pierce s Disease insect vectors from Arizona vineyards.</title>
        <authorList>
            <person name="Tassone E.E."/>
        </authorList>
    </citation>
    <scope>NUCLEOTIDE SEQUENCE</scope>
</reference>
<gene>
    <name evidence="1" type="ORF">g.566</name>
</gene>
<dbReference type="AlphaFoldDB" id="A0A1B6D195"/>
<accession>A0A1B6D195</accession>
<proteinExistence type="predicted"/>
<feature type="non-terminal residue" evidence="1">
    <location>
        <position position="223"/>
    </location>
</feature>
<protein>
    <submittedName>
        <fullName evidence="1">Uncharacterized protein</fullName>
    </submittedName>
</protein>
<evidence type="ECO:0000313" key="1">
    <source>
        <dbReference type="EMBL" id="JAS19472.1"/>
    </source>
</evidence>
<name>A0A1B6D195_9HEMI</name>
<organism evidence="1">
    <name type="scientific">Clastoptera arizonana</name>
    <name type="common">Arizona spittle bug</name>
    <dbReference type="NCBI Taxonomy" id="38151"/>
    <lineage>
        <taxon>Eukaryota</taxon>
        <taxon>Metazoa</taxon>
        <taxon>Ecdysozoa</taxon>
        <taxon>Arthropoda</taxon>
        <taxon>Hexapoda</taxon>
        <taxon>Insecta</taxon>
        <taxon>Pterygota</taxon>
        <taxon>Neoptera</taxon>
        <taxon>Paraneoptera</taxon>
        <taxon>Hemiptera</taxon>
        <taxon>Auchenorrhyncha</taxon>
        <taxon>Cercopoidea</taxon>
        <taxon>Clastopteridae</taxon>
        <taxon>Clastoptera</taxon>
    </lineage>
</organism>
<dbReference type="EMBL" id="GEDC01017826">
    <property type="protein sequence ID" value="JAS19472.1"/>
    <property type="molecule type" value="Transcribed_RNA"/>
</dbReference>